<evidence type="ECO:0000256" key="3">
    <source>
        <dbReference type="SAM" id="MobiDB-lite"/>
    </source>
</evidence>
<keyword evidence="4" id="KW-0732">Signal</keyword>
<feature type="chain" id="PRO_5016456059" description="Pectate lyase" evidence="4">
    <location>
        <begin position="23"/>
        <end position="440"/>
    </location>
</feature>
<feature type="signal peptide" evidence="4">
    <location>
        <begin position="1"/>
        <end position="22"/>
    </location>
</feature>
<dbReference type="RefSeq" id="WP_211323715.1">
    <property type="nucleotide sequence ID" value="NZ_QLMA01000001.1"/>
</dbReference>
<reference evidence="5 6" key="1">
    <citation type="submission" date="2018-06" db="EMBL/GenBank/DDBJ databases">
        <title>Genomic Encyclopedia of Archaeal and Bacterial Type Strains, Phase II (KMG-II): from individual species to whole genera.</title>
        <authorList>
            <person name="Goeker M."/>
        </authorList>
    </citation>
    <scope>NUCLEOTIDE SEQUENCE [LARGE SCALE GENOMIC DNA]</scope>
    <source>
        <strain evidence="5 6">DSM 29821</strain>
    </source>
</reference>
<dbReference type="AlphaFoldDB" id="A0A327WBS3"/>
<dbReference type="Proteomes" id="UP000249819">
    <property type="component" value="Unassembled WGS sequence"/>
</dbReference>
<evidence type="ECO:0000313" key="6">
    <source>
        <dbReference type="Proteomes" id="UP000249819"/>
    </source>
</evidence>
<protein>
    <recommendedName>
        <fullName evidence="7">Pectate lyase</fullName>
    </recommendedName>
</protein>
<sequence length="440" mass="47891">MLKRFFWQMMMTGCLLAGVVHAQQQAFPGAEGFGKFATGGRNGRVIFVTNLNDKGPGSLRSAVEAKGPRIVIFRVSGTIALQSSLSIKEGDITIAGQSAPGDGICVSNYPTYVETHNVIIRYMRFRLGDESRKENDALGGRRGGNIIIDHCSMSWAMDECASFYYNSDFTMQWCLIAEALNESYHVKGAHGYGGIWGGTKASFHHNLIASNNSRNPRFSGSSTTQNTVDELVDFRNNVIYNWGFNSAYGGEGGRYNMVNNYYKAGPATKKNVRNRIINPSEPYGKFYVDGNYIYQDAVVTANNLNGGVQCKDPSAAVVSTPFEVAAVTSTDARTAYDAVLKGVGASFKRDATDLRIIREVQTGKSAMGKQGNGIIDSQTDVGGWPVLQSLPADTDTDEDGIPDAWEKAHGLNPASANDQNGHDLDKDYTNIEVYLNSIVK</sequence>
<dbReference type="InterPro" id="IPR052063">
    <property type="entry name" value="Polysaccharide_Lyase_1"/>
</dbReference>
<keyword evidence="2" id="KW-0325">Glycoprotein</keyword>
<keyword evidence="6" id="KW-1185">Reference proteome</keyword>
<feature type="region of interest" description="Disordered" evidence="3">
    <location>
        <begin position="390"/>
        <end position="423"/>
    </location>
</feature>
<accession>A0A327WBS3</accession>
<evidence type="ECO:0000256" key="1">
    <source>
        <dbReference type="ARBA" id="ARBA00022723"/>
    </source>
</evidence>
<dbReference type="InterPro" id="IPR011050">
    <property type="entry name" value="Pectin_lyase_fold/virulence"/>
</dbReference>
<dbReference type="PANTHER" id="PTHR42970">
    <property type="entry name" value="PECTATE LYASE C-RELATED"/>
    <property type="match status" value="1"/>
</dbReference>
<dbReference type="EMBL" id="QLMA01000001">
    <property type="protein sequence ID" value="RAJ88033.1"/>
    <property type="molecule type" value="Genomic_DNA"/>
</dbReference>
<keyword evidence="1" id="KW-0479">Metal-binding</keyword>
<gene>
    <name evidence="5" type="ORF">CLV59_101798</name>
</gene>
<proteinExistence type="predicted"/>
<evidence type="ECO:0000256" key="2">
    <source>
        <dbReference type="ARBA" id="ARBA00023180"/>
    </source>
</evidence>
<dbReference type="SUPFAM" id="SSF51126">
    <property type="entry name" value="Pectin lyase-like"/>
    <property type="match status" value="1"/>
</dbReference>
<evidence type="ECO:0008006" key="7">
    <source>
        <dbReference type="Google" id="ProtNLM"/>
    </source>
</evidence>
<comment type="caution">
    <text evidence="5">The sequence shown here is derived from an EMBL/GenBank/DDBJ whole genome shotgun (WGS) entry which is preliminary data.</text>
</comment>
<dbReference type="InterPro" id="IPR012334">
    <property type="entry name" value="Pectin_lyas_fold"/>
</dbReference>
<dbReference type="PANTHER" id="PTHR42970:SF1">
    <property type="entry name" value="PECTATE LYASE C-RELATED"/>
    <property type="match status" value="1"/>
</dbReference>
<dbReference type="GO" id="GO:0046872">
    <property type="term" value="F:metal ion binding"/>
    <property type="evidence" value="ECO:0007669"/>
    <property type="project" value="UniProtKB-KW"/>
</dbReference>
<evidence type="ECO:0000256" key="4">
    <source>
        <dbReference type="SAM" id="SignalP"/>
    </source>
</evidence>
<dbReference type="Gene3D" id="2.160.20.10">
    <property type="entry name" value="Single-stranded right-handed beta-helix, Pectin lyase-like"/>
    <property type="match status" value="1"/>
</dbReference>
<name>A0A327WBS3_9BACT</name>
<evidence type="ECO:0000313" key="5">
    <source>
        <dbReference type="EMBL" id="RAJ88033.1"/>
    </source>
</evidence>
<organism evidence="5 6">
    <name type="scientific">Chitinophaga dinghuensis</name>
    <dbReference type="NCBI Taxonomy" id="1539050"/>
    <lineage>
        <taxon>Bacteria</taxon>
        <taxon>Pseudomonadati</taxon>
        <taxon>Bacteroidota</taxon>
        <taxon>Chitinophagia</taxon>
        <taxon>Chitinophagales</taxon>
        <taxon>Chitinophagaceae</taxon>
        <taxon>Chitinophaga</taxon>
    </lineage>
</organism>